<keyword evidence="1" id="KW-0732">Signal</keyword>
<organism evidence="2 3">
    <name type="scientific">Dyadobacter frigoris</name>
    <dbReference type="NCBI Taxonomy" id="2576211"/>
    <lineage>
        <taxon>Bacteria</taxon>
        <taxon>Pseudomonadati</taxon>
        <taxon>Bacteroidota</taxon>
        <taxon>Cytophagia</taxon>
        <taxon>Cytophagales</taxon>
        <taxon>Spirosomataceae</taxon>
        <taxon>Dyadobacter</taxon>
    </lineage>
</organism>
<proteinExistence type="predicted"/>
<dbReference type="AlphaFoldDB" id="A0A4V6BHZ3"/>
<keyword evidence="3" id="KW-1185">Reference proteome</keyword>
<dbReference type="Proteomes" id="UP000304900">
    <property type="component" value="Unassembled WGS sequence"/>
</dbReference>
<protein>
    <submittedName>
        <fullName evidence="2">DUF4302 domain-containing protein</fullName>
    </submittedName>
</protein>
<dbReference type="OrthoDB" id="707849at2"/>
<feature type="chain" id="PRO_5020840631" evidence="1">
    <location>
        <begin position="22"/>
        <end position="437"/>
    </location>
</feature>
<dbReference type="RefSeq" id="WP_137343782.1">
    <property type="nucleotide sequence ID" value="NZ_BSQH01000016.1"/>
</dbReference>
<sequence>MKNKYLSYLLLFLLAGLWSCSDDNDVFEQTADERVNAALAAYQKQLSGAPYGWKGIIYPDGGGVYSFYFKFNDQNRVVMYSDFAAESAATPKESSYRVKAMQTPSLIFDTYSYLHVLADPDAAVNGGSYGDGLKSDYEFSFSGDSLSTGNITLTGTKNQSKLILIKATQEEATAYGNGGLAKSLLFSNISKYLTYFKRFVSGGVTYEIAVNQNARTITLNWLTGTTVNTFTTDYYYSSTGVSFITPFVNGSTTLNGFTNITWDAANLVLGVTASGTKTTIVEAAKPIKVDVAAAKRWYQAALSQDSYWVSENGFHVNGVDDAFNVNSLVSGAAKYYFYLYWPGYGSNYDAFAPIFVQDNNATFIYLDAAKAPTFSTDGRAIFSGLGVVGDGYPTDGPAIASKNYLYDTNGFYLIQLSDNAYDMVSAKDGKGWISWIK</sequence>
<comment type="caution">
    <text evidence="2">The sequence shown here is derived from an EMBL/GenBank/DDBJ whole genome shotgun (WGS) entry which is preliminary data.</text>
</comment>
<evidence type="ECO:0000313" key="3">
    <source>
        <dbReference type="Proteomes" id="UP000304900"/>
    </source>
</evidence>
<dbReference type="InterPro" id="IPR025396">
    <property type="entry name" value="DUF4302"/>
</dbReference>
<accession>A0A4V6BHZ3</accession>
<reference evidence="2 3" key="1">
    <citation type="submission" date="2019-05" db="EMBL/GenBank/DDBJ databases">
        <title>Dyadobacter AR-3-8 sp. nov., isolated from arctic soil.</title>
        <authorList>
            <person name="Chaudhary D.K."/>
        </authorList>
    </citation>
    <scope>NUCLEOTIDE SEQUENCE [LARGE SCALE GENOMIC DNA]</scope>
    <source>
        <strain evidence="2 3">AR-3-8</strain>
    </source>
</reference>
<dbReference type="Pfam" id="PF14135">
    <property type="entry name" value="DUF4302"/>
    <property type="match status" value="1"/>
</dbReference>
<evidence type="ECO:0000313" key="2">
    <source>
        <dbReference type="EMBL" id="TKT87353.1"/>
    </source>
</evidence>
<feature type="signal peptide" evidence="1">
    <location>
        <begin position="1"/>
        <end position="21"/>
    </location>
</feature>
<dbReference type="EMBL" id="SZVO01000020">
    <property type="protein sequence ID" value="TKT87353.1"/>
    <property type="molecule type" value="Genomic_DNA"/>
</dbReference>
<name>A0A4V6BHZ3_9BACT</name>
<gene>
    <name evidence="2" type="ORF">FDK13_30370</name>
</gene>
<evidence type="ECO:0000256" key="1">
    <source>
        <dbReference type="SAM" id="SignalP"/>
    </source>
</evidence>